<comment type="caution">
    <text evidence="4">The sequence shown here is derived from an EMBL/GenBank/DDBJ whole genome shotgun (WGS) entry which is preliminary data.</text>
</comment>
<evidence type="ECO:0000256" key="1">
    <source>
        <dbReference type="SAM" id="MobiDB-lite"/>
    </source>
</evidence>
<sequence length="424" mass="44073">MSSPVAPPVPDAPVVAPPPAGGAGGGAPVVVGRPVRRGFPWKPVGWTALILVLVALLVFVLAFTRPAGSDTPYSPDNPDPEGARAVAQVLGDHGVEVTEVDSVQEAYDAAAAGETLVVAPHPGYFEPGQLDALAQVKSDLVLLAPSTDTLDELTGGRVEAWGNREGRTAPQCGAPAARAAGEIRLGAGLNVVTGQAEKCWPAGDGSGFAYVRIKDGGRWIHVIHDASLVRNDTVTDEGNAALALWTLGAREQLTWFVPDLFDTSMIEGPDGSGEGGEGGAGEAGSAVDPLPRAMEPAAWIFLLTALFLAIWRGRRLGPLVTEPLPVLVRSAETMRGRARLYRAVRARGHAAAGLRASAAHRMALRLGLTRSADATTVTDAVAAATGRSTEQVAHLLYGPPPADDGQLTELARSLDTLESEVHRS</sequence>
<accession>A0ABN2NC06</accession>
<feature type="transmembrane region" description="Helical" evidence="2">
    <location>
        <begin position="43"/>
        <end position="63"/>
    </location>
</feature>
<evidence type="ECO:0000313" key="4">
    <source>
        <dbReference type="EMBL" id="GAA1861940.1"/>
    </source>
</evidence>
<feature type="region of interest" description="Disordered" evidence="1">
    <location>
        <begin position="1"/>
        <end position="26"/>
    </location>
</feature>
<keyword evidence="2" id="KW-0812">Transmembrane</keyword>
<dbReference type="EMBL" id="BAAANL010000003">
    <property type="protein sequence ID" value="GAA1861940.1"/>
    <property type="molecule type" value="Genomic_DNA"/>
</dbReference>
<dbReference type="InterPro" id="IPR025646">
    <property type="entry name" value="DUF4350"/>
</dbReference>
<evidence type="ECO:0000256" key="2">
    <source>
        <dbReference type="SAM" id="Phobius"/>
    </source>
</evidence>
<evidence type="ECO:0000259" key="3">
    <source>
        <dbReference type="Pfam" id="PF14258"/>
    </source>
</evidence>
<feature type="domain" description="DUF4350" evidence="3">
    <location>
        <begin position="75"/>
        <end position="247"/>
    </location>
</feature>
<dbReference type="Proteomes" id="UP001501094">
    <property type="component" value="Unassembled WGS sequence"/>
</dbReference>
<gene>
    <name evidence="4" type="ORF">GCM10009751_19660</name>
</gene>
<keyword evidence="5" id="KW-1185">Reference proteome</keyword>
<proteinExistence type="predicted"/>
<protein>
    <submittedName>
        <fullName evidence="4">DUF4350 domain-containing protein</fullName>
    </submittedName>
</protein>
<feature type="region of interest" description="Disordered" evidence="1">
    <location>
        <begin position="267"/>
        <end position="286"/>
    </location>
</feature>
<keyword evidence="2" id="KW-1133">Transmembrane helix</keyword>
<feature type="compositionally biased region" description="Pro residues" evidence="1">
    <location>
        <begin position="1"/>
        <end position="20"/>
    </location>
</feature>
<reference evidence="4 5" key="1">
    <citation type="journal article" date="2019" name="Int. J. Syst. Evol. Microbiol.">
        <title>The Global Catalogue of Microorganisms (GCM) 10K type strain sequencing project: providing services to taxonomists for standard genome sequencing and annotation.</title>
        <authorList>
            <consortium name="The Broad Institute Genomics Platform"/>
            <consortium name="The Broad Institute Genome Sequencing Center for Infectious Disease"/>
            <person name="Wu L."/>
            <person name="Ma J."/>
        </authorList>
    </citation>
    <scope>NUCLEOTIDE SEQUENCE [LARGE SCALE GENOMIC DNA]</scope>
    <source>
        <strain evidence="4 5">JCM 14326</strain>
    </source>
</reference>
<feature type="compositionally biased region" description="Gly residues" evidence="1">
    <location>
        <begin position="270"/>
        <end position="282"/>
    </location>
</feature>
<evidence type="ECO:0000313" key="5">
    <source>
        <dbReference type="Proteomes" id="UP001501094"/>
    </source>
</evidence>
<dbReference type="Pfam" id="PF14258">
    <property type="entry name" value="DUF4350"/>
    <property type="match status" value="1"/>
</dbReference>
<name>A0ABN2NC06_9MICO</name>
<dbReference type="RefSeq" id="WP_344102092.1">
    <property type="nucleotide sequence ID" value="NZ_BAAANL010000003.1"/>
</dbReference>
<organism evidence="4 5">
    <name type="scientific">Myceligenerans crystallogenes</name>
    <dbReference type="NCBI Taxonomy" id="316335"/>
    <lineage>
        <taxon>Bacteria</taxon>
        <taxon>Bacillati</taxon>
        <taxon>Actinomycetota</taxon>
        <taxon>Actinomycetes</taxon>
        <taxon>Micrococcales</taxon>
        <taxon>Promicromonosporaceae</taxon>
        <taxon>Myceligenerans</taxon>
    </lineage>
</organism>
<keyword evidence="2" id="KW-0472">Membrane</keyword>